<dbReference type="OMA" id="LGWSVWP"/>
<dbReference type="SUPFAM" id="SSF53383">
    <property type="entry name" value="PLP-dependent transferases"/>
    <property type="match status" value="1"/>
</dbReference>
<evidence type="ECO:0000313" key="8">
    <source>
        <dbReference type="Proteomes" id="UP000039324"/>
    </source>
</evidence>
<organism evidence="7 8">
    <name type="scientific">Plasmodiophora brassicae</name>
    <name type="common">Clubroot disease agent</name>
    <dbReference type="NCBI Taxonomy" id="37360"/>
    <lineage>
        <taxon>Eukaryota</taxon>
        <taxon>Sar</taxon>
        <taxon>Rhizaria</taxon>
        <taxon>Endomyxa</taxon>
        <taxon>Phytomyxea</taxon>
        <taxon>Plasmodiophorida</taxon>
        <taxon>Plasmodiophoridae</taxon>
        <taxon>Plasmodiophora</taxon>
    </lineage>
</organism>
<dbReference type="InterPro" id="IPR015422">
    <property type="entry name" value="PyrdxlP-dep_Trfase_small"/>
</dbReference>
<sequence length="429" mass="46156">MDGSGRVRRLPATSVWHVYTPLAIEHGAVNLGLSALWSLSSSRGLTVSLSLWAGQGFPDGDPPEFVQQAACDAIQDGANQYARGAGSMALVSVVAERASADLGRVVDPIAEVLVCNGCTGALFATFQALLDDGDEVVVFEPLFDVYVGQIQMAGGVIVPVPLAVDAAGDWRFDVDLLGAACSDRTRAIVVNNPHNPTGKVFRRAELDRIADVVRCRPRIVVVVDEVYEHLVYDGCEHVRFASLPGMWDRTLTLSSAGKTFSVTGWKIGWCIGPRPLVAAVHAAQTFVVFSVCTPLQAAVAESLARAGAPYDGHPSYFVHLRRAYERKRDALLAHLRAAGFTPYTPSGSFFVVADCGRVRPPAQYGPGDWALARFLTVEVGVACIPMSAFRLHGDDVGRGSTLLRFAFCKSDEALAEAGRRLLAWRRAFV</sequence>
<dbReference type="AlphaFoldDB" id="A0A0G4ITQ0"/>
<evidence type="ECO:0000256" key="2">
    <source>
        <dbReference type="ARBA" id="ARBA00007441"/>
    </source>
</evidence>
<feature type="domain" description="Aminotransferase class I/classII large" evidence="6">
    <location>
        <begin position="54"/>
        <end position="418"/>
    </location>
</feature>
<evidence type="ECO:0000256" key="1">
    <source>
        <dbReference type="ARBA" id="ARBA00001933"/>
    </source>
</evidence>
<dbReference type="STRING" id="37360.A0A0G4ITQ0"/>
<dbReference type="GO" id="GO:0016212">
    <property type="term" value="F:kynurenine-oxoglutarate transaminase activity"/>
    <property type="evidence" value="ECO:0007669"/>
    <property type="project" value="TreeGrafter"/>
</dbReference>
<dbReference type="InterPro" id="IPR015421">
    <property type="entry name" value="PyrdxlP-dep_Trfase_major"/>
</dbReference>
<dbReference type="Gene3D" id="3.40.640.10">
    <property type="entry name" value="Type I PLP-dependent aspartate aminotransferase-like (Major domain)"/>
    <property type="match status" value="1"/>
</dbReference>
<comment type="cofactor">
    <cofactor evidence="1">
        <name>pyridoxal 5'-phosphate</name>
        <dbReference type="ChEBI" id="CHEBI:597326"/>
    </cofactor>
</comment>
<dbReference type="OrthoDB" id="2414662at2759"/>
<dbReference type="PANTHER" id="PTHR43807:SF20">
    <property type="entry name" value="FI04487P"/>
    <property type="match status" value="1"/>
</dbReference>
<dbReference type="GO" id="GO:0030170">
    <property type="term" value="F:pyridoxal phosphate binding"/>
    <property type="evidence" value="ECO:0007669"/>
    <property type="project" value="InterPro"/>
</dbReference>
<evidence type="ECO:0000259" key="6">
    <source>
        <dbReference type="Pfam" id="PF00155"/>
    </source>
</evidence>
<keyword evidence="5" id="KW-0663">Pyridoxal phosphate</keyword>
<proteinExistence type="inferred from homology"/>
<dbReference type="PANTHER" id="PTHR43807">
    <property type="entry name" value="FI04487P"/>
    <property type="match status" value="1"/>
</dbReference>
<evidence type="ECO:0000313" key="7">
    <source>
        <dbReference type="EMBL" id="CEO98693.1"/>
    </source>
</evidence>
<dbReference type="Proteomes" id="UP000039324">
    <property type="component" value="Unassembled WGS sequence"/>
</dbReference>
<name>A0A0G4ITQ0_PLABS</name>
<keyword evidence="8" id="KW-1185">Reference proteome</keyword>
<evidence type="ECO:0000256" key="4">
    <source>
        <dbReference type="ARBA" id="ARBA00022679"/>
    </source>
</evidence>
<keyword evidence="4" id="KW-0808">Transferase</keyword>
<dbReference type="EMBL" id="CDSF01000086">
    <property type="protein sequence ID" value="CEO98693.1"/>
    <property type="molecule type" value="Genomic_DNA"/>
</dbReference>
<comment type="similarity">
    <text evidence="2">Belongs to the class-I pyridoxal-phosphate-dependent aminotransferase family.</text>
</comment>
<protein>
    <recommendedName>
        <fullName evidence="6">Aminotransferase class I/classII large domain-containing protein</fullName>
    </recommendedName>
</protein>
<dbReference type="InterPro" id="IPR051326">
    <property type="entry name" value="Kynurenine-oxoglutarate_AT"/>
</dbReference>
<accession>A0A0G4ITQ0</accession>
<dbReference type="Gene3D" id="3.90.1150.10">
    <property type="entry name" value="Aspartate Aminotransferase, domain 1"/>
    <property type="match status" value="1"/>
</dbReference>
<dbReference type="GO" id="GO:0005737">
    <property type="term" value="C:cytoplasm"/>
    <property type="evidence" value="ECO:0007669"/>
    <property type="project" value="TreeGrafter"/>
</dbReference>
<evidence type="ECO:0000256" key="3">
    <source>
        <dbReference type="ARBA" id="ARBA00022576"/>
    </source>
</evidence>
<dbReference type="InterPro" id="IPR004839">
    <property type="entry name" value="Aminotransferase_I/II_large"/>
</dbReference>
<dbReference type="Pfam" id="PF00155">
    <property type="entry name" value="Aminotran_1_2"/>
    <property type="match status" value="1"/>
</dbReference>
<dbReference type="CDD" id="cd00609">
    <property type="entry name" value="AAT_like"/>
    <property type="match status" value="1"/>
</dbReference>
<dbReference type="InterPro" id="IPR015424">
    <property type="entry name" value="PyrdxlP-dep_Trfase"/>
</dbReference>
<keyword evidence="3" id="KW-0032">Aminotransferase</keyword>
<evidence type="ECO:0000256" key="5">
    <source>
        <dbReference type="ARBA" id="ARBA00022898"/>
    </source>
</evidence>
<dbReference type="FunFam" id="3.40.640.10:FF:000024">
    <property type="entry name" value="Kynurenine--oxoglutarate transaminase 3"/>
    <property type="match status" value="1"/>
</dbReference>
<reference evidence="7 8" key="1">
    <citation type="submission" date="2015-02" db="EMBL/GenBank/DDBJ databases">
        <authorList>
            <person name="Chooi Y.-H."/>
        </authorList>
    </citation>
    <scope>NUCLEOTIDE SEQUENCE [LARGE SCALE GENOMIC DNA]</scope>
    <source>
        <strain evidence="7">E3</strain>
    </source>
</reference>
<gene>
    <name evidence="7" type="ORF">PBRA_006807</name>
</gene>